<comment type="caution">
    <text evidence="7">The sequence shown here is derived from an EMBL/GenBank/DDBJ whole genome shotgun (WGS) entry which is preliminary data.</text>
</comment>
<evidence type="ECO:0000256" key="4">
    <source>
        <dbReference type="ARBA" id="ARBA00023203"/>
    </source>
</evidence>
<organism evidence="7 8">
    <name type="scientific">Debaryomyces fabryi</name>
    <dbReference type="NCBI Taxonomy" id="58627"/>
    <lineage>
        <taxon>Eukaryota</taxon>
        <taxon>Fungi</taxon>
        <taxon>Dikarya</taxon>
        <taxon>Ascomycota</taxon>
        <taxon>Saccharomycotina</taxon>
        <taxon>Pichiomycetes</taxon>
        <taxon>Debaryomycetaceae</taxon>
        <taxon>Debaryomyces</taxon>
    </lineage>
</organism>
<sequence>MSSSVGLDTIVSSLVKSSPPGELDGVSKDLSTILSTKSNSSTVNTAIEKYINENSGVFSSTYIASKINKHESSTKYIDYIGKKLFNIDLHKQIAIDFEDYEPEVEYPAYFEELVKKLTEYGEDHYPSKYAFTVVPDGSGLQIIIIGQKLNYENFYTGLWKSHYKIKSGTIEGEAKLDIHYYEDGNVRLNFDELTSGTLSTTNASGIVNFINKTENEMTLKIVENFNELNQKYFKNLRRLLPVTRSKINWGQAIGNYRLGSDVVHNK</sequence>
<keyword evidence="4 6" id="KW-0009">Actin-binding</keyword>
<dbReference type="InterPro" id="IPR042489">
    <property type="entry name" value="CapZ_alpha_1"/>
</dbReference>
<dbReference type="PRINTS" id="PR00191">
    <property type="entry name" value="FACTINCAPA"/>
</dbReference>
<proteinExistence type="inferred from homology"/>
<evidence type="ECO:0000256" key="5">
    <source>
        <dbReference type="ARBA" id="ARBA00025389"/>
    </source>
</evidence>
<comment type="similarity">
    <text evidence="1 6">Belongs to the F-actin-capping protein alpha subunit family.</text>
</comment>
<dbReference type="InterPro" id="IPR037282">
    <property type="entry name" value="CapZ_alpha/beta"/>
</dbReference>
<keyword evidence="8" id="KW-1185">Reference proteome</keyword>
<dbReference type="AlphaFoldDB" id="A0A0V1Q3K2"/>
<dbReference type="OrthoDB" id="340550at2759"/>
<name>A0A0V1Q3K2_9ASCO</name>
<dbReference type="PANTHER" id="PTHR10653">
    <property type="entry name" value="F-ACTIN-CAPPING PROTEIN SUBUNIT ALPHA"/>
    <property type="match status" value="1"/>
</dbReference>
<comment type="function">
    <text evidence="5 6">F-actin-capping proteins bind in a Ca(2+)-independent manner to the fast growing ends of actin filaments (barbed end) thereby blocking the exchange of subunits at these ends. Unlike other capping proteins (such as gelsolin and severin), these proteins do not sever actin filaments.</text>
</comment>
<dbReference type="GO" id="GO:0051015">
    <property type="term" value="F:actin filament binding"/>
    <property type="evidence" value="ECO:0007669"/>
    <property type="project" value="TreeGrafter"/>
</dbReference>
<evidence type="ECO:0000256" key="6">
    <source>
        <dbReference type="RuleBase" id="RU365077"/>
    </source>
</evidence>
<dbReference type="Proteomes" id="UP000054251">
    <property type="component" value="Unassembled WGS sequence"/>
</dbReference>
<evidence type="ECO:0000256" key="3">
    <source>
        <dbReference type="ARBA" id="ARBA00022467"/>
    </source>
</evidence>
<dbReference type="InterPro" id="IPR002189">
    <property type="entry name" value="CapZ_alpha"/>
</dbReference>
<protein>
    <recommendedName>
        <fullName evidence="2 6">F-actin-capping protein subunit alpha</fullName>
    </recommendedName>
</protein>
<dbReference type="InterPro" id="IPR042276">
    <property type="entry name" value="CapZ_alpha/beta_2"/>
</dbReference>
<dbReference type="Gene3D" id="3.90.1150.210">
    <property type="entry name" value="F-actin capping protein, beta subunit"/>
    <property type="match status" value="1"/>
</dbReference>
<dbReference type="RefSeq" id="XP_015469194.1">
    <property type="nucleotide sequence ID" value="XM_015609935.1"/>
</dbReference>
<dbReference type="GO" id="GO:0030479">
    <property type="term" value="C:actin cortical patch"/>
    <property type="evidence" value="ECO:0007669"/>
    <property type="project" value="TreeGrafter"/>
</dbReference>
<dbReference type="GO" id="GO:0051016">
    <property type="term" value="P:barbed-end actin filament capping"/>
    <property type="evidence" value="ECO:0007669"/>
    <property type="project" value="UniProtKB-UniRule"/>
</dbReference>
<dbReference type="SUPFAM" id="SSF90096">
    <property type="entry name" value="Subunits of heterodimeric actin filament capping protein Capz"/>
    <property type="match status" value="1"/>
</dbReference>
<dbReference type="GeneID" id="26838114"/>
<dbReference type="EMBL" id="LMYN01000014">
    <property type="protein sequence ID" value="KSA03092.1"/>
    <property type="molecule type" value="Genomic_DNA"/>
</dbReference>
<gene>
    <name evidence="7" type="ORF">AC631_01105</name>
</gene>
<evidence type="ECO:0000313" key="8">
    <source>
        <dbReference type="Proteomes" id="UP000054251"/>
    </source>
</evidence>
<comment type="subunit">
    <text evidence="6">Heterodimer of an alpha and a beta subunit.</text>
</comment>
<dbReference type="InterPro" id="IPR017865">
    <property type="entry name" value="F-actin_cap_asu_CS"/>
</dbReference>
<evidence type="ECO:0000256" key="1">
    <source>
        <dbReference type="ARBA" id="ARBA00010479"/>
    </source>
</evidence>
<accession>A0A0V1Q3K2</accession>
<evidence type="ECO:0000256" key="2">
    <source>
        <dbReference type="ARBA" id="ARBA00014038"/>
    </source>
</evidence>
<dbReference type="Pfam" id="PF01267">
    <property type="entry name" value="F-actin_cap_A"/>
    <property type="match status" value="1"/>
</dbReference>
<evidence type="ECO:0000313" key="7">
    <source>
        <dbReference type="EMBL" id="KSA03092.1"/>
    </source>
</evidence>
<dbReference type="Gene3D" id="3.30.1140.60">
    <property type="entry name" value="F-actin capping protein, alpha subunit"/>
    <property type="match status" value="1"/>
</dbReference>
<keyword evidence="3 6" id="KW-0117">Actin capping</keyword>
<dbReference type="GO" id="GO:0030036">
    <property type="term" value="P:actin cytoskeleton organization"/>
    <property type="evidence" value="ECO:0007669"/>
    <property type="project" value="TreeGrafter"/>
</dbReference>
<reference evidence="7 8" key="1">
    <citation type="submission" date="2015-11" db="EMBL/GenBank/DDBJ databases">
        <title>The genome of Debaryomyces fabryi.</title>
        <authorList>
            <person name="Tafer H."/>
            <person name="Lopandic K."/>
        </authorList>
    </citation>
    <scope>NUCLEOTIDE SEQUENCE [LARGE SCALE GENOMIC DNA]</scope>
    <source>
        <strain evidence="7 8">CBS 789</strain>
    </source>
</reference>
<dbReference type="PANTHER" id="PTHR10653:SF0">
    <property type="entry name" value="F-ACTIN-CAPPING PROTEIN SUBUNIT ALPHA"/>
    <property type="match status" value="1"/>
</dbReference>
<dbReference type="GO" id="GO:0008290">
    <property type="term" value="C:F-actin capping protein complex"/>
    <property type="evidence" value="ECO:0007669"/>
    <property type="project" value="UniProtKB-UniRule"/>
</dbReference>
<dbReference type="PROSITE" id="PS00749">
    <property type="entry name" value="F_ACTIN_CAPPING_A_2"/>
    <property type="match status" value="1"/>
</dbReference>